<accession>A0A1J5P8M6</accession>
<dbReference type="EMBL" id="MLJW01006157">
    <property type="protein sequence ID" value="OIQ67096.1"/>
    <property type="molecule type" value="Genomic_DNA"/>
</dbReference>
<organism evidence="1">
    <name type="scientific">mine drainage metagenome</name>
    <dbReference type="NCBI Taxonomy" id="410659"/>
    <lineage>
        <taxon>unclassified sequences</taxon>
        <taxon>metagenomes</taxon>
        <taxon>ecological metagenomes</taxon>
    </lineage>
</organism>
<proteinExistence type="predicted"/>
<name>A0A1J5P8M6_9ZZZZ</name>
<comment type="caution">
    <text evidence="1">The sequence shown here is derived from an EMBL/GenBank/DDBJ whole genome shotgun (WGS) entry which is preliminary data.</text>
</comment>
<gene>
    <name evidence="1" type="ORF">GALL_513330</name>
</gene>
<protein>
    <submittedName>
        <fullName evidence="1">Uncharacterized protein</fullName>
    </submittedName>
</protein>
<evidence type="ECO:0000313" key="1">
    <source>
        <dbReference type="EMBL" id="OIQ67096.1"/>
    </source>
</evidence>
<sequence length="66" mass="7693">MRSSRNTVLGRLEAELADLAPPALPRPVPPMRDPAYQAWRQAFEGYMTRKAWLEYETLNLRRTYGL</sequence>
<reference evidence="1" key="1">
    <citation type="submission" date="2016-10" db="EMBL/GenBank/DDBJ databases">
        <title>Sequence of Gallionella enrichment culture.</title>
        <authorList>
            <person name="Poehlein A."/>
            <person name="Muehling M."/>
            <person name="Daniel R."/>
        </authorList>
    </citation>
    <scope>NUCLEOTIDE SEQUENCE</scope>
</reference>
<dbReference type="AlphaFoldDB" id="A0A1J5P8M6"/>